<feature type="transmembrane region" description="Helical" evidence="1">
    <location>
        <begin position="106"/>
        <end position="125"/>
    </location>
</feature>
<dbReference type="KEGG" id="afla:FHG64_09355"/>
<sequence>MLNMKNQLLKFLAVLLPLTLFLFIAQYLLINFALEEYDFFYPTYAIYLFHFFATFLIYLILVLIYHNFRDKTGFAFMGASFLKMLAAIIFLLPMLLNHTGNAFGDLLSFFVPYFLYLVFETFYAVRLINAK</sequence>
<feature type="transmembrane region" description="Helical" evidence="1">
    <location>
        <begin position="12"/>
        <end position="32"/>
    </location>
</feature>
<accession>A0A5B7X3E4</accession>
<evidence type="ECO:0000256" key="1">
    <source>
        <dbReference type="SAM" id="Phobius"/>
    </source>
</evidence>
<organism evidence="2 3">
    <name type="scientific">Antarcticibacterium flavum</name>
    <dbReference type="NCBI Taxonomy" id="2058175"/>
    <lineage>
        <taxon>Bacteria</taxon>
        <taxon>Pseudomonadati</taxon>
        <taxon>Bacteroidota</taxon>
        <taxon>Flavobacteriia</taxon>
        <taxon>Flavobacteriales</taxon>
        <taxon>Flavobacteriaceae</taxon>
        <taxon>Antarcticibacterium</taxon>
    </lineage>
</organism>
<name>A0A5B7X3E4_9FLAO</name>
<gene>
    <name evidence="2" type="ORF">FHG64_09355</name>
</gene>
<keyword evidence="3" id="KW-1185">Reference proteome</keyword>
<keyword evidence="1" id="KW-0812">Transmembrane</keyword>
<dbReference type="OrthoDB" id="1448441at2"/>
<dbReference type="AlphaFoldDB" id="A0A5B7X3E4"/>
<proteinExistence type="predicted"/>
<evidence type="ECO:0000313" key="2">
    <source>
        <dbReference type="EMBL" id="QCY69585.1"/>
    </source>
</evidence>
<protein>
    <submittedName>
        <fullName evidence="2">Uncharacterized protein</fullName>
    </submittedName>
</protein>
<evidence type="ECO:0000313" key="3">
    <source>
        <dbReference type="Proteomes" id="UP000309016"/>
    </source>
</evidence>
<keyword evidence="1" id="KW-1133">Transmembrane helix</keyword>
<dbReference type="Proteomes" id="UP000309016">
    <property type="component" value="Chromosome"/>
</dbReference>
<dbReference type="EMBL" id="CP040812">
    <property type="protein sequence ID" value="QCY69585.1"/>
    <property type="molecule type" value="Genomic_DNA"/>
</dbReference>
<feature type="transmembrane region" description="Helical" evidence="1">
    <location>
        <begin position="72"/>
        <end position="94"/>
    </location>
</feature>
<reference evidence="2 3" key="1">
    <citation type="submission" date="2019-06" db="EMBL/GenBank/DDBJ databases">
        <title>Complete genome sequence of Antarcticibacterium flavum KCTC 52984T from an Antarctic marine sediment.</title>
        <authorList>
            <person name="Lee Y.M."/>
            <person name="Shin S.C."/>
        </authorList>
    </citation>
    <scope>NUCLEOTIDE SEQUENCE [LARGE SCALE GENOMIC DNA]</scope>
    <source>
        <strain evidence="2 3">KCTC 52984</strain>
    </source>
</reference>
<keyword evidence="1" id="KW-0472">Membrane</keyword>
<feature type="transmembrane region" description="Helical" evidence="1">
    <location>
        <begin position="44"/>
        <end position="65"/>
    </location>
</feature>